<dbReference type="OrthoDB" id="69989at2759"/>
<evidence type="ECO:0000259" key="14">
    <source>
        <dbReference type="Pfam" id="PF03847"/>
    </source>
</evidence>
<dbReference type="PANTHER" id="PTHR13325:SF3">
    <property type="entry name" value="MEMBRANE-BOUND TRANSCRIPTION FACTOR SITE-2 PROTEASE"/>
    <property type="match status" value="1"/>
</dbReference>
<dbReference type="InterPro" id="IPR008915">
    <property type="entry name" value="Peptidase_M50"/>
</dbReference>
<evidence type="ECO:0000256" key="1">
    <source>
        <dbReference type="ARBA" id="ARBA00001350"/>
    </source>
</evidence>
<dbReference type="GO" id="GO:0006352">
    <property type="term" value="P:DNA-templated transcription initiation"/>
    <property type="evidence" value="ECO:0007669"/>
    <property type="project" value="InterPro"/>
</dbReference>
<dbReference type="PRINTS" id="PR01000">
    <property type="entry name" value="SREBPS2PTASE"/>
</dbReference>
<dbReference type="GO" id="GO:1905897">
    <property type="term" value="P:regulation of response to endoplasmic reticulum stress"/>
    <property type="evidence" value="ECO:0007669"/>
    <property type="project" value="TreeGrafter"/>
</dbReference>
<keyword evidence="16" id="KW-1185">Reference proteome</keyword>
<evidence type="ECO:0000256" key="11">
    <source>
        <dbReference type="SAM" id="MobiDB-lite"/>
    </source>
</evidence>
<dbReference type="GO" id="GO:0004222">
    <property type="term" value="F:metalloendopeptidase activity"/>
    <property type="evidence" value="ECO:0007669"/>
    <property type="project" value="InterPro"/>
</dbReference>
<feature type="domain" description="Peptidase M50" evidence="13">
    <location>
        <begin position="323"/>
        <end position="678"/>
    </location>
</feature>
<comment type="catalytic activity">
    <reaction evidence="1">
        <text>Cleaves several transcription factors that are type-2 transmembrane proteins within membrane-spanning domains. Known substrates include sterol regulatory element-binding protein (SREBP) -1, SREBP-2 and forms of the transcriptional activator ATF6. SREBP-2 is cleaved at the site 477-DRSRILL-|-CVLTFLCLSFNPLTSLLQWGGA-505. The residues Asn-Pro, 11 residues distal to the site of cleavage in the membrane-spanning domain, are important for cleavage by S2P endopeptidase. Replacement of either of these residues does not prevent cleavage, but there is no cleavage if both of these residues are replaced.</text>
        <dbReference type="EC" id="3.4.24.85"/>
    </reaction>
</comment>
<dbReference type="SUPFAM" id="SSF47113">
    <property type="entry name" value="Histone-fold"/>
    <property type="match status" value="1"/>
</dbReference>
<evidence type="ECO:0000256" key="8">
    <source>
        <dbReference type="ARBA" id="ARBA00023136"/>
    </source>
</evidence>
<name>A0A2A2JUX6_9BILA</name>
<feature type="domain" description="Transcription initiation factor TFIID subunit 12" evidence="14">
    <location>
        <begin position="79"/>
        <end position="139"/>
    </location>
</feature>
<feature type="region of interest" description="Disordered" evidence="11">
    <location>
        <begin position="1"/>
        <end position="52"/>
    </location>
</feature>
<accession>A0A2A2JUX6</accession>
<dbReference type="PANTHER" id="PTHR13325">
    <property type="entry name" value="PROTEASE M50 MEMBRANE-BOUND TRANSCRIPTION FACTOR SITE 2 PROTEASE"/>
    <property type="match status" value="1"/>
</dbReference>
<proteinExistence type="predicted"/>
<comment type="caution">
    <text evidence="15">The sequence shown here is derived from an EMBL/GenBank/DDBJ whole genome shotgun (WGS) entry which is preliminary data.</text>
</comment>
<dbReference type="InterPro" id="IPR003228">
    <property type="entry name" value="TFIID_TAF12_dom"/>
</dbReference>
<evidence type="ECO:0000256" key="7">
    <source>
        <dbReference type="ARBA" id="ARBA00022989"/>
    </source>
</evidence>
<evidence type="ECO:0000313" key="16">
    <source>
        <dbReference type="Proteomes" id="UP000218231"/>
    </source>
</evidence>
<dbReference type="GO" id="GO:0046982">
    <property type="term" value="F:protein heterodimerization activity"/>
    <property type="evidence" value="ECO:0007669"/>
    <property type="project" value="InterPro"/>
</dbReference>
<evidence type="ECO:0000256" key="6">
    <source>
        <dbReference type="ARBA" id="ARBA00022692"/>
    </source>
</evidence>
<feature type="transmembrane region" description="Helical" evidence="12">
    <location>
        <begin position="340"/>
        <end position="361"/>
    </location>
</feature>
<sequence length="699" mass="77848">MRTRSRGYAENEEEVPACDGNGDRVEQRPEKAREETEAGTRKEPATENEAEETLLQIEPRMMGMEVDGETEIRPVIDTQKVHSLAQQTEPKLSVDADVCNALIDYLDEFVGEVIDKLVLLYEMRGKKKLETSDLEIVLSMAHKIQYIRFYTHRYTATSIVKSPQDGRVAEGPSNRAHAVHPQSSFHRVIATLWFSTGAAVSIICLFGITVYLTQMLLADISMLAAMRPKVAPFRVAPPFGVDAAIPVPAHQQPPVDAPENGSLKKLLNKPAAIEAEREKKQEHQLPNGPGPPEYDVLDEGAKEGGLVPIIPGWNLPWSHMPIFMVILCFAAIIHELGHSWAATSNGVQVNGFGFFFIAVYPGAFTEIDSLTLKKTAPFKRLMVYGAGIWHNLVMAGLAYLLFMATPSILSPLFLTGHGLTVKSVDARSGLHGPAGLSPGHIVDAIDECRVREMADWRECVRQLETQRNGRCIRNSRLDATRTEQTSMSIDELHCCDGFSNITQAHMCFESKEMMKSKEMVEDLVQNVVKVEKRVYNCMSARYVTDQPVCNSTAPCQQYKDDPDNRVCVYPALFNGTQLARITVRELDRPVLYVGSLDELIAYVRIDPLTRRYSWVDDDWAEAVELVPKYLFTLSLALGLLNAVPCYALDGQHIVSTLIRSVFSHWPSKRRNTLTSLVLLSGVILLASNVLIGFVKLAIL</sequence>
<keyword evidence="8 12" id="KW-0472">Membrane</keyword>
<dbReference type="GO" id="GO:0031293">
    <property type="term" value="P:membrane protein intracellular domain proteolysis"/>
    <property type="evidence" value="ECO:0007669"/>
    <property type="project" value="TreeGrafter"/>
</dbReference>
<dbReference type="GO" id="GO:0016020">
    <property type="term" value="C:membrane"/>
    <property type="evidence" value="ECO:0007669"/>
    <property type="project" value="InterPro"/>
</dbReference>
<dbReference type="Proteomes" id="UP000218231">
    <property type="component" value="Unassembled WGS sequence"/>
</dbReference>
<evidence type="ECO:0000256" key="12">
    <source>
        <dbReference type="SAM" id="Phobius"/>
    </source>
</evidence>
<dbReference type="EMBL" id="LIAE01010206">
    <property type="protein sequence ID" value="PAV65477.1"/>
    <property type="molecule type" value="Genomic_DNA"/>
</dbReference>
<evidence type="ECO:0000256" key="3">
    <source>
        <dbReference type="ARBA" id="ARBA00012347"/>
    </source>
</evidence>
<dbReference type="InterPro" id="IPR009072">
    <property type="entry name" value="Histone-fold"/>
</dbReference>
<dbReference type="AlphaFoldDB" id="A0A2A2JUX6"/>
<feature type="compositionally biased region" description="Basic and acidic residues" evidence="11">
    <location>
        <begin position="21"/>
        <end position="45"/>
    </location>
</feature>
<feature type="transmembrane region" description="Helical" evidence="12">
    <location>
        <begin position="192"/>
        <end position="212"/>
    </location>
</feature>
<dbReference type="InterPro" id="IPR001193">
    <property type="entry name" value="MBTPS2"/>
</dbReference>
<evidence type="ECO:0000256" key="2">
    <source>
        <dbReference type="ARBA" id="ARBA00004127"/>
    </source>
</evidence>
<keyword evidence="6 12" id="KW-0812">Transmembrane</keyword>
<dbReference type="STRING" id="2018661.A0A2A2JUX6"/>
<evidence type="ECO:0000256" key="5">
    <source>
        <dbReference type="ARBA" id="ARBA00017484"/>
    </source>
</evidence>
<dbReference type="EC" id="3.4.24.85" evidence="3"/>
<reference evidence="15 16" key="1">
    <citation type="journal article" date="2017" name="Curr. Biol.">
        <title>Genome architecture and evolution of a unichromosomal asexual nematode.</title>
        <authorList>
            <person name="Fradin H."/>
            <person name="Zegar C."/>
            <person name="Gutwein M."/>
            <person name="Lucas J."/>
            <person name="Kovtun M."/>
            <person name="Corcoran D."/>
            <person name="Baugh L.R."/>
            <person name="Kiontke K."/>
            <person name="Gunsalus K."/>
            <person name="Fitch D.H."/>
            <person name="Piano F."/>
        </authorList>
    </citation>
    <scope>NUCLEOTIDE SEQUENCE [LARGE SCALE GENOMIC DNA]</scope>
    <source>
        <strain evidence="15">PF1309</strain>
    </source>
</reference>
<dbReference type="GO" id="GO:0005737">
    <property type="term" value="C:cytoplasm"/>
    <property type="evidence" value="ECO:0007669"/>
    <property type="project" value="TreeGrafter"/>
</dbReference>
<dbReference type="Pfam" id="PF02163">
    <property type="entry name" value="Peptidase_M50"/>
    <property type="match status" value="1"/>
</dbReference>
<dbReference type="Gene3D" id="1.10.20.10">
    <property type="entry name" value="Histone, subunit A"/>
    <property type="match status" value="1"/>
</dbReference>
<dbReference type="Pfam" id="PF03847">
    <property type="entry name" value="TFIID_20kDa"/>
    <property type="match status" value="1"/>
</dbReference>
<dbReference type="GO" id="GO:0012505">
    <property type="term" value="C:endomembrane system"/>
    <property type="evidence" value="ECO:0007669"/>
    <property type="project" value="UniProtKB-SubCell"/>
</dbReference>
<feature type="transmembrane region" description="Helical" evidence="12">
    <location>
        <begin position="315"/>
        <end position="333"/>
    </location>
</feature>
<evidence type="ECO:0000313" key="15">
    <source>
        <dbReference type="EMBL" id="PAV65477.1"/>
    </source>
</evidence>
<evidence type="ECO:0000259" key="13">
    <source>
        <dbReference type="Pfam" id="PF02163"/>
    </source>
</evidence>
<keyword evidence="7 12" id="KW-1133">Transmembrane helix</keyword>
<gene>
    <name evidence="15" type="ORF">WR25_24030</name>
</gene>
<dbReference type="GO" id="GO:0005669">
    <property type="term" value="C:transcription factor TFIID complex"/>
    <property type="evidence" value="ECO:0007669"/>
    <property type="project" value="InterPro"/>
</dbReference>
<feature type="transmembrane region" description="Helical" evidence="12">
    <location>
        <begin position="676"/>
        <end position="698"/>
    </location>
</feature>
<comment type="subcellular location">
    <subcellularLocation>
        <location evidence="2">Endomembrane system</location>
        <topology evidence="2">Multi-pass membrane protein</topology>
    </subcellularLocation>
</comment>
<evidence type="ECO:0000256" key="10">
    <source>
        <dbReference type="ARBA" id="ARBA00045828"/>
    </source>
</evidence>
<comment type="function">
    <text evidence="10">Zinc metalloprotease that mediates intramembrane proteolysis of proteins such as ATF6, ATF6B, SREBF1/SREBP1 and SREBF2/SREBP2. Catalyzes the second step in the proteolytic activation of the sterol regulatory element-binding proteins (SREBPs) SREBF1/SREBP1 and SREBF2/SREBP2: cleaves SREBPs within the first transmembrane segment, thereby releasing the N-terminal segment with a portion of the transmembrane segment attached. Mature N-terminal SREBP fragments shuttle to the nucleus and activate gene transcription. Also mediates the second step in the proteolytic activation of the cyclic AMP-dependent transcription factor ATF-6 (ATF6 and ATF6B). Involved in intramembrane proteolysis during bone formation. In astrocytes and osteoblasts, upon DNA damage and ER stress, mediates the second step of the regulated intramembrane proteolytic activation of the transcription factor CREB3L1, leading to the inhibition of cell-cycle progression.</text>
</comment>
<organism evidence="15 16">
    <name type="scientific">Diploscapter pachys</name>
    <dbReference type="NCBI Taxonomy" id="2018661"/>
    <lineage>
        <taxon>Eukaryota</taxon>
        <taxon>Metazoa</taxon>
        <taxon>Ecdysozoa</taxon>
        <taxon>Nematoda</taxon>
        <taxon>Chromadorea</taxon>
        <taxon>Rhabditida</taxon>
        <taxon>Rhabditina</taxon>
        <taxon>Rhabditomorpha</taxon>
        <taxon>Rhabditoidea</taxon>
        <taxon>Rhabditidae</taxon>
        <taxon>Diploscapter</taxon>
    </lineage>
</organism>
<protein>
    <recommendedName>
        <fullName evidence="4">Membrane-bound transcription factor site-2 protease</fullName>
        <ecNumber evidence="3">3.4.24.85</ecNumber>
    </recommendedName>
    <alternativeName>
        <fullName evidence="9">Endopeptidase S2P</fullName>
    </alternativeName>
    <alternativeName>
        <fullName evidence="5">Transcription initiation factor TFIID subunit 12</fullName>
    </alternativeName>
</protein>
<evidence type="ECO:0000256" key="4">
    <source>
        <dbReference type="ARBA" id="ARBA00014400"/>
    </source>
</evidence>
<evidence type="ECO:0000256" key="9">
    <source>
        <dbReference type="ARBA" id="ARBA00032658"/>
    </source>
</evidence>